<proteinExistence type="predicted"/>
<feature type="compositionally biased region" description="Acidic residues" evidence="1">
    <location>
        <begin position="220"/>
        <end position="231"/>
    </location>
</feature>
<sequence length="1201" mass="135051">MFRKANVRSYAEQDAMRKNWEEYQKYEKEIRDKSGLSKSTDENGSPSLTDGVELQYDPTDFMTEDGDFDAEKVLSTIGPRPTKRKAPSEESETTTPTSKPPDRREDLQSDIDPSEVADAIYRSVAASGGIGREDKTIRKKDRAEYDAYLKKEEEMKIDLDGLEDELDEVEPEDSELADLDIDDPDYADEVLGPRPLVKRKRKLDERELSDMGGFPASSTDAEEDQNSDGDDVSGFNDLVPDWLQKEREAAGKSEGKGLMRKKEREGRNEGKGIGGTFLGRDNGEVFEDDKYGRESLEEYEQRRAGQGRNMGIDIRDVLERRGPDDASGNTYGTDRYQTKQEGWEGEAFETRKAKLLGYIQLELSELNNLIALKDSADAAGASQYLSRINKPFKEFGAIFRLEGVLVDITGLQQKAWNRVAVEFDLQEPLLEDVRRAAVLKPEDAVKEVFYTAMGDFVLVRKLVDAFRRIFRQEFDLWAGAEGLVVKLDDPNAGKTVRTNSFAIGFEEEEDTKVEQEIQPAILPSDEGSLLRYLQGVWNKTAKQFGFPSPSNEQIAESSIVTPDIAVSSIFCWSQEQKQINKIVAAYSILQAGGNIPLEEETNIAPPPSVPTNRPLQREEITDDMILELQFMAWGDVAEENSFEVPGPEEVLAAASINNPEFVILDGFGWTDDPTVAAELASNYLDYLSEYINKYIHNRPFTPTATESNSIMVEATPDIDNASLKMATAEEKEFVSRQTDAWKETATEFDFDAPSIDQIMSVADMSPEDAVIKLLLTNFNIDDCDAAEEEEFYDLLPEIIETYESALKKPSKKYLAESNTVVTEVTASRDNNAASAIPTEEEIISRQFDAWKQIATKYGFKAPLVEQIRLATDMSLEDTVHKLILMNNDIENCASDQIEEFYEELPEIIEAYELALENSSTQRKLVTESNVDTSQSSRQVSQDEIYCASFDAWTSVAWKLGFRLPTQEDVQFAMTVGPKEAIISGYCWTKSEEEAEGIVQQYLDQIKGRRDEWVKQGYTTSIQIDSKDIEKEDLPLVEALPDVLDWIKSLKAVEMGCGVVTHLENDQMKILLEYAGLLELFPDGNRVSYSNGYLLDNQQLLGTSLRIERRPDQCVVFDTSPHASVAAHDFDMTSVAMIGPYPRYELLDADTSAASVTELTATNIRRLFGERIYDKPMLDTEGENPLQANKPVQTKTKFEGDE</sequence>
<dbReference type="InterPro" id="IPR036412">
    <property type="entry name" value="HAD-like_sf"/>
</dbReference>
<feature type="compositionally biased region" description="Basic and acidic residues" evidence="1">
    <location>
        <begin position="28"/>
        <end position="41"/>
    </location>
</feature>
<organism evidence="2">
    <name type="scientific">Pseudo-nitzschia australis</name>
    <dbReference type="NCBI Taxonomy" id="44445"/>
    <lineage>
        <taxon>Eukaryota</taxon>
        <taxon>Sar</taxon>
        <taxon>Stramenopiles</taxon>
        <taxon>Ochrophyta</taxon>
        <taxon>Bacillariophyta</taxon>
        <taxon>Bacillariophyceae</taxon>
        <taxon>Bacillariophycidae</taxon>
        <taxon>Bacillariales</taxon>
        <taxon>Bacillariaceae</taxon>
        <taxon>Pseudo-nitzschia</taxon>
    </lineage>
</organism>
<protein>
    <submittedName>
        <fullName evidence="2">Uncharacterized protein</fullName>
    </submittedName>
</protein>
<accession>A0A7S4EMZ1</accession>
<dbReference type="InterPro" id="IPR023214">
    <property type="entry name" value="HAD_sf"/>
</dbReference>
<feature type="compositionally biased region" description="Acidic residues" evidence="1">
    <location>
        <begin position="166"/>
        <end position="188"/>
    </location>
</feature>
<name>A0A7S4EMZ1_9STRA</name>
<feature type="region of interest" description="Disordered" evidence="1">
    <location>
        <begin position="1177"/>
        <end position="1201"/>
    </location>
</feature>
<feature type="compositionally biased region" description="Polar residues" evidence="1">
    <location>
        <begin position="1185"/>
        <end position="1194"/>
    </location>
</feature>
<dbReference type="AlphaFoldDB" id="A0A7S4EMZ1"/>
<dbReference type="Gene3D" id="3.40.50.1000">
    <property type="entry name" value="HAD superfamily/HAD-like"/>
    <property type="match status" value="1"/>
</dbReference>
<feature type="region of interest" description="Disordered" evidence="1">
    <location>
        <begin position="166"/>
        <end position="279"/>
    </location>
</feature>
<gene>
    <name evidence="2" type="ORF">PAUS00366_LOCUS16327</name>
</gene>
<dbReference type="PANTHER" id="PTHR47858:SF2">
    <property type="entry name" value="HALOACID DEHALOGENASE-LIKE HYDROLASE (HAD) SUPERFAMILY PROTEIN"/>
    <property type="match status" value="1"/>
</dbReference>
<evidence type="ECO:0000256" key="1">
    <source>
        <dbReference type="SAM" id="MobiDB-lite"/>
    </source>
</evidence>
<reference evidence="2" key="1">
    <citation type="submission" date="2021-01" db="EMBL/GenBank/DDBJ databases">
        <authorList>
            <person name="Corre E."/>
            <person name="Pelletier E."/>
            <person name="Niang G."/>
            <person name="Scheremetjew M."/>
            <person name="Finn R."/>
            <person name="Kale V."/>
            <person name="Holt S."/>
            <person name="Cochrane G."/>
            <person name="Meng A."/>
            <person name="Brown T."/>
            <person name="Cohen L."/>
        </authorList>
    </citation>
    <scope>NUCLEOTIDE SEQUENCE</scope>
    <source>
        <strain evidence="2">10249 10 AB</strain>
    </source>
</reference>
<dbReference type="PANTHER" id="PTHR47858">
    <property type="entry name" value="HALOACID DEHALOGENASE-LIKE HYDROLASE (HAD) SUPERFAMILY PROTEIN"/>
    <property type="match status" value="1"/>
</dbReference>
<feature type="compositionally biased region" description="Basic and acidic residues" evidence="1">
    <location>
        <begin position="243"/>
        <end position="270"/>
    </location>
</feature>
<dbReference type="SUPFAM" id="SSF56784">
    <property type="entry name" value="HAD-like"/>
    <property type="match status" value="2"/>
</dbReference>
<feature type="region of interest" description="Disordered" evidence="1">
    <location>
        <begin position="28"/>
        <end position="116"/>
    </location>
</feature>
<evidence type="ECO:0000313" key="2">
    <source>
        <dbReference type="EMBL" id="CAE0723571.1"/>
    </source>
</evidence>
<dbReference type="EMBL" id="HBIX01023531">
    <property type="protein sequence ID" value="CAE0723571.1"/>
    <property type="molecule type" value="Transcribed_RNA"/>
</dbReference>